<evidence type="ECO:0000259" key="5">
    <source>
        <dbReference type="PROSITE" id="PS50146"/>
    </source>
</evidence>
<keyword evidence="4" id="KW-0067">ATP-binding</keyword>
<gene>
    <name evidence="6" type="ORF">UFOPK3674_00752</name>
</gene>
<dbReference type="SMART" id="SM00046">
    <property type="entry name" value="DAGKc"/>
    <property type="match status" value="1"/>
</dbReference>
<dbReference type="PROSITE" id="PS50146">
    <property type="entry name" value="DAGK"/>
    <property type="match status" value="1"/>
</dbReference>
<evidence type="ECO:0000256" key="3">
    <source>
        <dbReference type="ARBA" id="ARBA00022777"/>
    </source>
</evidence>
<dbReference type="Gene3D" id="3.40.50.10330">
    <property type="entry name" value="Probable inorganic polyphosphate/atp-NAD kinase, domain 1"/>
    <property type="match status" value="1"/>
</dbReference>
<proteinExistence type="predicted"/>
<keyword evidence="2" id="KW-0547">Nucleotide-binding</keyword>
<dbReference type="AlphaFoldDB" id="A0A6J7I0V8"/>
<dbReference type="InterPro" id="IPR017438">
    <property type="entry name" value="ATP-NAD_kinase_N"/>
</dbReference>
<dbReference type="PANTHER" id="PTHR12358:SF106">
    <property type="entry name" value="LIPID KINASE YEGS"/>
    <property type="match status" value="1"/>
</dbReference>
<name>A0A6J7I0V8_9ZZZZ</name>
<evidence type="ECO:0000256" key="1">
    <source>
        <dbReference type="ARBA" id="ARBA00022679"/>
    </source>
</evidence>
<evidence type="ECO:0000313" key="6">
    <source>
        <dbReference type="EMBL" id="CAB4924389.1"/>
    </source>
</evidence>
<dbReference type="InterPro" id="IPR050187">
    <property type="entry name" value="Lipid_Phosphate_FormReg"/>
</dbReference>
<dbReference type="GO" id="GO:0005524">
    <property type="term" value="F:ATP binding"/>
    <property type="evidence" value="ECO:0007669"/>
    <property type="project" value="UniProtKB-KW"/>
</dbReference>
<dbReference type="SUPFAM" id="SSF111331">
    <property type="entry name" value="NAD kinase/diacylglycerol kinase-like"/>
    <property type="match status" value="1"/>
</dbReference>
<sequence length="292" mass="30756">MRQVLLIASPVSGGGRVLKALPAVGARLRELDVDTRIVMSESLDHARALTREALAEGRVPVSFGGDGLAGAVAGAAAQVRGLIGVLPGGSGNDFCRHVGIPNDPVVACELLSTGTAVDIDLGEANGSLFLGIASLGFDSEANAAANRAPRILGRGIYVYGAFAALLRWHRATFIVAADAGTEEFLGWSVICANTSVYGAGMFVAPQARVDDGLLDVVSLRDVGRLHFIRAFPKVFRGTHLADPAVHLTRSEQVRVTASRPFDVYADGDRIATTPVTIRVRRDAVQVLLPEVR</sequence>
<accession>A0A6J7I0V8</accession>
<feature type="domain" description="DAGKc" evidence="5">
    <location>
        <begin position="1"/>
        <end position="127"/>
    </location>
</feature>
<evidence type="ECO:0000256" key="2">
    <source>
        <dbReference type="ARBA" id="ARBA00022741"/>
    </source>
</evidence>
<dbReference type="EMBL" id="CAFBMX010000003">
    <property type="protein sequence ID" value="CAB4924389.1"/>
    <property type="molecule type" value="Genomic_DNA"/>
</dbReference>
<keyword evidence="1" id="KW-0808">Transferase</keyword>
<dbReference type="InterPro" id="IPR045540">
    <property type="entry name" value="YegS/DAGK_C"/>
</dbReference>
<dbReference type="GO" id="GO:0016301">
    <property type="term" value="F:kinase activity"/>
    <property type="evidence" value="ECO:0007669"/>
    <property type="project" value="UniProtKB-KW"/>
</dbReference>
<reference evidence="6" key="1">
    <citation type="submission" date="2020-05" db="EMBL/GenBank/DDBJ databases">
        <authorList>
            <person name="Chiriac C."/>
            <person name="Salcher M."/>
            <person name="Ghai R."/>
            <person name="Kavagutti S V."/>
        </authorList>
    </citation>
    <scope>NUCLEOTIDE SEQUENCE</scope>
</reference>
<evidence type="ECO:0000256" key="4">
    <source>
        <dbReference type="ARBA" id="ARBA00022840"/>
    </source>
</evidence>
<dbReference type="Gene3D" id="2.60.200.40">
    <property type="match status" value="1"/>
</dbReference>
<dbReference type="GO" id="GO:0005886">
    <property type="term" value="C:plasma membrane"/>
    <property type="evidence" value="ECO:0007669"/>
    <property type="project" value="TreeGrafter"/>
</dbReference>
<dbReference type="InterPro" id="IPR001206">
    <property type="entry name" value="Diacylglycerol_kinase_cat_dom"/>
</dbReference>
<dbReference type="Pfam" id="PF19279">
    <property type="entry name" value="YegS_C"/>
    <property type="match status" value="1"/>
</dbReference>
<organism evidence="6">
    <name type="scientific">freshwater metagenome</name>
    <dbReference type="NCBI Taxonomy" id="449393"/>
    <lineage>
        <taxon>unclassified sequences</taxon>
        <taxon>metagenomes</taxon>
        <taxon>ecological metagenomes</taxon>
    </lineage>
</organism>
<keyword evidence="3" id="KW-0418">Kinase</keyword>
<protein>
    <submittedName>
        <fullName evidence="6">Unannotated protein</fullName>
    </submittedName>
</protein>
<dbReference type="Pfam" id="PF00781">
    <property type="entry name" value="DAGK_cat"/>
    <property type="match status" value="1"/>
</dbReference>
<dbReference type="InterPro" id="IPR016064">
    <property type="entry name" value="NAD/diacylglycerol_kinase_sf"/>
</dbReference>
<dbReference type="PANTHER" id="PTHR12358">
    <property type="entry name" value="SPHINGOSINE KINASE"/>
    <property type="match status" value="1"/>
</dbReference>